<dbReference type="AlphaFoldDB" id="A0A9D2JN75"/>
<dbReference type="Pfam" id="PF13443">
    <property type="entry name" value="HTH_26"/>
    <property type="match status" value="1"/>
</dbReference>
<dbReference type="Proteomes" id="UP000824065">
    <property type="component" value="Unassembled WGS sequence"/>
</dbReference>
<dbReference type="InterPro" id="IPR001387">
    <property type="entry name" value="Cro/C1-type_HTH"/>
</dbReference>
<dbReference type="EMBL" id="DXBJ01000079">
    <property type="protein sequence ID" value="HIZ58992.1"/>
    <property type="molecule type" value="Genomic_DNA"/>
</dbReference>
<reference evidence="2" key="2">
    <citation type="submission" date="2021-04" db="EMBL/GenBank/DDBJ databases">
        <authorList>
            <person name="Gilroy R."/>
        </authorList>
    </citation>
    <scope>NUCLEOTIDE SEQUENCE</scope>
    <source>
        <strain evidence="2">ChiBcec16-3735</strain>
    </source>
</reference>
<evidence type="ECO:0000313" key="3">
    <source>
        <dbReference type="Proteomes" id="UP000824065"/>
    </source>
</evidence>
<gene>
    <name evidence="2" type="ORF">H9725_10580</name>
</gene>
<accession>A0A9D2JN75</accession>
<evidence type="ECO:0000313" key="2">
    <source>
        <dbReference type="EMBL" id="HIZ58992.1"/>
    </source>
</evidence>
<evidence type="ECO:0000259" key="1">
    <source>
        <dbReference type="Pfam" id="PF13443"/>
    </source>
</evidence>
<sequence length="77" mass="8732">MPIRYKVPILPALKDAGYNTTRLRREKLLAESTIQQLRDNKLVSWANIARICELLKCQPGDILEYEDNAAGSEGETE</sequence>
<comment type="caution">
    <text evidence="2">The sequence shown here is derived from an EMBL/GenBank/DDBJ whole genome shotgun (WGS) entry which is preliminary data.</text>
</comment>
<name>A0A9D2JN75_9FIRM</name>
<protein>
    <submittedName>
        <fullName evidence="2">Helix-turn-helix transcriptional regulator</fullName>
    </submittedName>
</protein>
<reference evidence="2" key="1">
    <citation type="journal article" date="2021" name="PeerJ">
        <title>Extensive microbial diversity within the chicken gut microbiome revealed by metagenomics and culture.</title>
        <authorList>
            <person name="Gilroy R."/>
            <person name="Ravi A."/>
            <person name="Getino M."/>
            <person name="Pursley I."/>
            <person name="Horton D.L."/>
            <person name="Alikhan N.F."/>
            <person name="Baker D."/>
            <person name="Gharbi K."/>
            <person name="Hall N."/>
            <person name="Watson M."/>
            <person name="Adriaenssens E.M."/>
            <person name="Foster-Nyarko E."/>
            <person name="Jarju S."/>
            <person name="Secka A."/>
            <person name="Antonio M."/>
            <person name="Oren A."/>
            <person name="Chaudhuri R.R."/>
            <person name="La Ragione R."/>
            <person name="Hildebrand F."/>
            <person name="Pallen M.J."/>
        </authorList>
    </citation>
    <scope>NUCLEOTIDE SEQUENCE</scope>
    <source>
        <strain evidence="2">ChiBcec16-3735</strain>
    </source>
</reference>
<feature type="domain" description="HTH cro/C1-type" evidence="1">
    <location>
        <begin position="13"/>
        <end position="67"/>
    </location>
</feature>
<proteinExistence type="predicted"/>
<organism evidence="2 3">
    <name type="scientific">Candidatus Faecalibacterium gallistercoris</name>
    <dbReference type="NCBI Taxonomy" id="2838579"/>
    <lineage>
        <taxon>Bacteria</taxon>
        <taxon>Bacillati</taxon>
        <taxon>Bacillota</taxon>
        <taxon>Clostridia</taxon>
        <taxon>Eubacteriales</taxon>
        <taxon>Oscillospiraceae</taxon>
        <taxon>Faecalibacterium</taxon>
    </lineage>
</organism>